<organism evidence="2 3">
    <name type="scientific">Ascobolus immersus RN42</name>
    <dbReference type="NCBI Taxonomy" id="1160509"/>
    <lineage>
        <taxon>Eukaryota</taxon>
        <taxon>Fungi</taxon>
        <taxon>Dikarya</taxon>
        <taxon>Ascomycota</taxon>
        <taxon>Pezizomycotina</taxon>
        <taxon>Pezizomycetes</taxon>
        <taxon>Pezizales</taxon>
        <taxon>Ascobolaceae</taxon>
        <taxon>Ascobolus</taxon>
    </lineage>
</organism>
<evidence type="ECO:0008006" key="4">
    <source>
        <dbReference type="Google" id="ProtNLM"/>
    </source>
</evidence>
<protein>
    <recommendedName>
        <fullName evidence="4">Ecp2 effector protein domain-containing protein</fullName>
    </recommendedName>
</protein>
<feature type="chain" id="PRO_5017987203" description="Ecp2 effector protein domain-containing protein" evidence="1">
    <location>
        <begin position="20"/>
        <end position="231"/>
    </location>
</feature>
<keyword evidence="1" id="KW-0732">Signal</keyword>
<feature type="signal peptide" evidence="1">
    <location>
        <begin position="1"/>
        <end position="19"/>
    </location>
</feature>
<dbReference type="EMBL" id="ML119693">
    <property type="protein sequence ID" value="RPA79921.1"/>
    <property type="molecule type" value="Genomic_DNA"/>
</dbReference>
<gene>
    <name evidence="2" type="ORF">BJ508DRAFT_377327</name>
</gene>
<reference evidence="2 3" key="1">
    <citation type="journal article" date="2018" name="Nat. Ecol. Evol.">
        <title>Pezizomycetes genomes reveal the molecular basis of ectomycorrhizal truffle lifestyle.</title>
        <authorList>
            <person name="Murat C."/>
            <person name="Payen T."/>
            <person name="Noel B."/>
            <person name="Kuo A."/>
            <person name="Morin E."/>
            <person name="Chen J."/>
            <person name="Kohler A."/>
            <person name="Krizsan K."/>
            <person name="Balestrini R."/>
            <person name="Da Silva C."/>
            <person name="Montanini B."/>
            <person name="Hainaut M."/>
            <person name="Levati E."/>
            <person name="Barry K.W."/>
            <person name="Belfiori B."/>
            <person name="Cichocki N."/>
            <person name="Clum A."/>
            <person name="Dockter R.B."/>
            <person name="Fauchery L."/>
            <person name="Guy J."/>
            <person name="Iotti M."/>
            <person name="Le Tacon F."/>
            <person name="Lindquist E.A."/>
            <person name="Lipzen A."/>
            <person name="Malagnac F."/>
            <person name="Mello A."/>
            <person name="Molinier V."/>
            <person name="Miyauchi S."/>
            <person name="Poulain J."/>
            <person name="Riccioni C."/>
            <person name="Rubini A."/>
            <person name="Sitrit Y."/>
            <person name="Splivallo R."/>
            <person name="Traeger S."/>
            <person name="Wang M."/>
            <person name="Zifcakova L."/>
            <person name="Wipf D."/>
            <person name="Zambonelli A."/>
            <person name="Paolocci F."/>
            <person name="Nowrousian M."/>
            <person name="Ottonello S."/>
            <person name="Baldrian P."/>
            <person name="Spatafora J.W."/>
            <person name="Henrissat B."/>
            <person name="Nagy L.G."/>
            <person name="Aury J.M."/>
            <person name="Wincker P."/>
            <person name="Grigoriev I.V."/>
            <person name="Bonfante P."/>
            <person name="Martin F.M."/>
        </authorList>
    </citation>
    <scope>NUCLEOTIDE SEQUENCE [LARGE SCALE GENOMIC DNA]</scope>
    <source>
        <strain evidence="2 3">RN42</strain>
    </source>
</reference>
<accession>A0A3N4I6X9</accession>
<name>A0A3N4I6X9_ASCIM</name>
<proteinExistence type="predicted"/>
<evidence type="ECO:0000313" key="3">
    <source>
        <dbReference type="Proteomes" id="UP000275078"/>
    </source>
</evidence>
<dbReference type="Proteomes" id="UP000275078">
    <property type="component" value="Unassembled WGS sequence"/>
</dbReference>
<evidence type="ECO:0000313" key="2">
    <source>
        <dbReference type="EMBL" id="RPA79921.1"/>
    </source>
</evidence>
<keyword evidence="3" id="KW-1185">Reference proteome</keyword>
<dbReference type="AlphaFoldDB" id="A0A3N4I6X9"/>
<evidence type="ECO:0000256" key="1">
    <source>
        <dbReference type="SAM" id="SignalP"/>
    </source>
</evidence>
<sequence>MRPLSTLVLLTLLTPYVTSTPPPSSSPSSPDLLEPPLEPTIITAKAVFHPAKPTEPRLFRATYTITTPICPGLHSKTELPSSEDELVKQSQCEAAKVRGGMEKVVIEDCAGSVVEREYGWDLGKVEGRKLRGGKCLRDHPVCIRTYLAPNATGVPGWNMVVKKDGYTVDMDAYDVLWGIVGRGGVDEGICWVERGSGWGGVRKGEDNGRERWMGMGCVIAIGYCIRGVGHL</sequence>